<reference evidence="1 2" key="1">
    <citation type="journal article" date="2012" name="J. Bacteriol.">
        <title>Genome Sequence of Nitratireductor indicus Type Strain C115.</title>
        <authorList>
            <person name="Lai Q."/>
            <person name="Li G."/>
            <person name="Yu Z."/>
            <person name="Shao Z."/>
        </authorList>
    </citation>
    <scope>NUCLEOTIDE SEQUENCE [LARGE SCALE GENOMIC DNA]</scope>
    <source>
        <strain evidence="1 2">C115</strain>
    </source>
</reference>
<keyword evidence="2" id="KW-1185">Reference proteome</keyword>
<evidence type="ECO:0000313" key="2">
    <source>
        <dbReference type="Proteomes" id="UP000007374"/>
    </source>
</evidence>
<gene>
    <name evidence="1" type="ORF">NA8A_24144</name>
</gene>
<dbReference type="PATRIC" id="fig|1231190.3.peg.4961"/>
<dbReference type="eggNOG" id="COG4733">
    <property type="taxonomic scope" value="Bacteria"/>
</dbReference>
<sequence length="460" mass="52106">MNKARKNISPTNDPNGIQQIIKQSIPPQRLILGRATTGGALFFYRAKKPYIWYGILLAAHEVDGFENLFINGHTVFIGPDGFATSEPFRDGTRKYIEVSFRTGTIDQAIDPIIARDFPDMPATFRQRGHTTMVIKAHFGFGDDYEAKVEDHKRVYGDQGSLSPLVRLRGARIPDLRKPGVSLGDPSTWIWTDNAPLCLAKYLTHQWPDTQLISPDRLDWDAFMLAADEADRWETSKDGTTFHRHTVNGVVQSTDDPWDVIENFKVAMGGHVIVERGKVYPIIRARREPKATLHQNMIVGGLEYTSEPRDRELVNIVKPTFVSPEREFQEVEGPTLRREDLIVIDGKPRESSLRGAFVEDHRRIQRFAQAQLNWARDGRTLSVGATMEALSWTVGEVYRVHLLGALARVNGLYELVSKDWDDRMGGYKLHFIGYDPAATEFNPQDEQDFTIDEDVLEAEAA</sequence>
<name>K2MWZ9_9HYPH</name>
<protein>
    <submittedName>
        <fullName evidence="1">Membrane protein</fullName>
    </submittedName>
</protein>
<dbReference type="STRING" id="721133.SAMN05216176_1351"/>
<dbReference type="AlphaFoldDB" id="K2MWZ9"/>
<dbReference type="Proteomes" id="UP000007374">
    <property type="component" value="Unassembled WGS sequence"/>
</dbReference>
<evidence type="ECO:0000313" key="1">
    <source>
        <dbReference type="EMBL" id="EKF39788.1"/>
    </source>
</evidence>
<proteinExistence type="predicted"/>
<dbReference type="EMBL" id="AMSI01000053">
    <property type="protein sequence ID" value="EKF39788.1"/>
    <property type="molecule type" value="Genomic_DNA"/>
</dbReference>
<organism evidence="1 2">
    <name type="scientific">Nitratireductor indicus C115</name>
    <dbReference type="NCBI Taxonomy" id="1231190"/>
    <lineage>
        <taxon>Bacteria</taxon>
        <taxon>Pseudomonadati</taxon>
        <taxon>Pseudomonadota</taxon>
        <taxon>Alphaproteobacteria</taxon>
        <taxon>Hyphomicrobiales</taxon>
        <taxon>Phyllobacteriaceae</taxon>
        <taxon>Nitratireductor</taxon>
    </lineage>
</organism>
<accession>K2MWZ9</accession>
<comment type="caution">
    <text evidence="1">The sequence shown here is derived from an EMBL/GenBank/DDBJ whole genome shotgun (WGS) entry which is preliminary data.</text>
</comment>